<keyword evidence="8 9" id="KW-0234">DNA repair</keyword>
<keyword evidence="3 9" id="KW-0227">DNA damage</keyword>
<evidence type="ECO:0000256" key="5">
    <source>
        <dbReference type="ARBA" id="ARBA00022840"/>
    </source>
</evidence>
<dbReference type="PANTHER" id="PTHR42848:SF1">
    <property type="entry name" value="HOLLIDAY JUNCTION BRANCH MIGRATION COMPLEX SUBUNIT RUVB"/>
    <property type="match status" value="1"/>
</dbReference>
<feature type="binding site" evidence="9">
    <location>
        <position position="192"/>
    </location>
    <ligand>
        <name>ATP</name>
        <dbReference type="ChEBI" id="CHEBI:30616"/>
    </ligand>
</feature>
<protein>
    <recommendedName>
        <fullName evidence="9">Holliday junction branch migration complex subunit RuvB</fullName>
        <ecNumber evidence="9">3.6.4.-</ecNumber>
    </recommendedName>
</protein>
<feature type="binding site" evidence="9">
    <location>
        <position position="88"/>
    </location>
    <ligand>
        <name>ATP</name>
        <dbReference type="ChEBI" id="CHEBI:30616"/>
    </ligand>
</feature>
<dbReference type="Gene3D" id="3.40.50.300">
    <property type="entry name" value="P-loop containing nucleotide triphosphate hydrolases"/>
    <property type="match status" value="1"/>
</dbReference>
<feature type="binding site" evidence="9">
    <location>
        <position position="202"/>
    </location>
    <ligand>
        <name>ATP</name>
        <dbReference type="ChEBI" id="CHEBI:30616"/>
    </ligand>
</feature>
<dbReference type="SMART" id="SM00382">
    <property type="entry name" value="AAA"/>
    <property type="match status" value="1"/>
</dbReference>
<keyword evidence="2 9" id="KW-0547">Nucleotide-binding</keyword>
<evidence type="ECO:0000256" key="2">
    <source>
        <dbReference type="ARBA" id="ARBA00022741"/>
    </source>
</evidence>
<dbReference type="NCBIfam" id="NF000868">
    <property type="entry name" value="PRK00080.1"/>
    <property type="match status" value="1"/>
</dbReference>
<dbReference type="SUPFAM" id="SSF46785">
    <property type="entry name" value="Winged helix' DNA-binding domain"/>
    <property type="match status" value="1"/>
</dbReference>
<comment type="subunit">
    <text evidence="9">Homohexamer. Forms an RuvA(8)-RuvB(12)-Holliday junction (HJ) complex. HJ DNA is sandwiched between 2 RuvA tetramers; dsDNA enters through RuvA and exits via RuvB. An RuvB hexamer assembles on each DNA strand where it exits the tetramer. Each RuvB hexamer is contacted by two RuvA subunits (via domain III) on 2 adjacent RuvB subunits; this complex drives branch migration. In the full resolvosome a probable DNA-RuvA(4)-RuvB(12)-RuvC(2) complex forms which resolves the HJ.</text>
</comment>
<gene>
    <name evidence="9" type="primary">ruvB</name>
    <name evidence="11" type="ORF">COU28_04230</name>
</gene>
<keyword evidence="1 9" id="KW-0963">Cytoplasm</keyword>
<comment type="catalytic activity">
    <reaction evidence="9">
        <text>ATP + H2O = ADP + phosphate + H(+)</text>
        <dbReference type="Rhea" id="RHEA:13065"/>
        <dbReference type="ChEBI" id="CHEBI:15377"/>
        <dbReference type="ChEBI" id="CHEBI:15378"/>
        <dbReference type="ChEBI" id="CHEBI:30616"/>
        <dbReference type="ChEBI" id="CHEBI:43474"/>
        <dbReference type="ChEBI" id="CHEBI:456216"/>
    </reaction>
</comment>
<dbReference type="InterPro" id="IPR036390">
    <property type="entry name" value="WH_DNA-bd_sf"/>
</dbReference>
<evidence type="ECO:0000256" key="6">
    <source>
        <dbReference type="ARBA" id="ARBA00023125"/>
    </source>
</evidence>
<evidence type="ECO:0000259" key="10">
    <source>
        <dbReference type="SMART" id="SM00382"/>
    </source>
</evidence>
<dbReference type="GO" id="GO:0009378">
    <property type="term" value="F:four-way junction helicase activity"/>
    <property type="evidence" value="ECO:0007669"/>
    <property type="project" value="InterPro"/>
</dbReference>
<dbReference type="Pfam" id="PF17864">
    <property type="entry name" value="AAA_lid_4"/>
    <property type="match status" value="1"/>
</dbReference>
<dbReference type="AlphaFoldDB" id="A0A2H0TXK9"/>
<dbReference type="GO" id="GO:0005737">
    <property type="term" value="C:cytoplasm"/>
    <property type="evidence" value="ECO:0007669"/>
    <property type="project" value="UniProtKB-SubCell"/>
</dbReference>
<feature type="domain" description="AAA+ ATPase" evidence="10">
    <location>
        <begin position="72"/>
        <end position="203"/>
    </location>
</feature>
<dbReference type="InterPro" id="IPR004605">
    <property type="entry name" value="DNA_helicase_Holl-junc_RuvB"/>
</dbReference>
<dbReference type="InterPro" id="IPR036388">
    <property type="entry name" value="WH-like_DNA-bd_sf"/>
</dbReference>
<comment type="similarity">
    <text evidence="9">Belongs to the RuvB family.</text>
</comment>
<keyword evidence="5 9" id="KW-0067">ATP-binding</keyword>
<organism evidence="11 12">
    <name type="scientific">Candidatus Magasanikbacteria bacterium CG10_big_fil_rev_8_21_14_0_10_36_16</name>
    <dbReference type="NCBI Taxonomy" id="1974645"/>
    <lineage>
        <taxon>Bacteria</taxon>
        <taxon>Candidatus Magasanikiibacteriota</taxon>
    </lineage>
</organism>
<keyword evidence="6 9" id="KW-0238">DNA-binding</keyword>
<feature type="binding site" evidence="9">
    <location>
        <position position="87"/>
    </location>
    <ligand>
        <name>Mg(2+)</name>
        <dbReference type="ChEBI" id="CHEBI:18420"/>
    </ligand>
</feature>
<feature type="binding site" evidence="9">
    <location>
        <position position="42"/>
    </location>
    <ligand>
        <name>ATP</name>
        <dbReference type="ChEBI" id="CHEBI:30616"/>
    </ligand>
</feature>
<keyword evidence="4 9" id="KW-0378">Hydrolase</keyword>
<dbReference type="GO" id="GO:0006281">
    <property type="term" value="P:DNA repair"/>
    <property type="evidence" value="ECO:0007669"/>
    <property type="project" value="UniProtKB-UniRule"/>
</dbReference>
<comment type="subcellular location">
    <subcellularLocation>
        <location evidence="9">Cytoplasm</location>
    </subcellularLocation>
</comment>
<evidence type="ECO:0000256" key="3">
    <source>
        <dbReference type="ARBA" id="ARBA00022763"/>
    </source>
</evidence>
<dbReference type="InterPro" id="IPR008824">
    <property type="entry name" value="RuvB-like_N"/>
</dbReference>
<dbReference type="EMBL" id="PFBU01000080">
    <property type="protein sequence ID" value="PIR77957.1"/>
    <property type="molecule type" value="Genomic_DNA"/>
</dbReference>
<sequence>MSYEIYELDDELNPHLKNSGERLVEPTENIDPEEQSIEISLRPQNLTEFVGQNHIKEPLLISIEAAKKRQEPIEHILLYGNPGLGKTTLANIIAKEMGVNIKVTAGPALERVSDLAAILSNLSDGDILFIDEIHRINKTVEEILYSAMEDYALDIIIGKGPTARTLRMPLEKFTLIGATTKLNLLSSPLRDRFGHVFHLNFYEDSDIEKIINRNAKLLEVEIKNDADKTIAVRSRKTPRIANRLLKRVRDYAQVKHNGIIDNEIARSALEMLNVDEYGLDEIDRKILHFIIDNFAGGPVGLNTLSSAIAEEMDTVETIYEPFLLQIGMLERTPRGRKATSKAYAHLGKKMPKQNNQY</sequence>
<keyword evidence="7 9" id="KW-0233">DNA recombination</keyword>
<dbReference type="InterPro" id="IPR003593">
    <property type="entry name" value="AAA+_ATPase"/>
</dbReference>
<evidence type="ECO:0000256" key="9">
    <source>
        <dbReference type="HAMAP-Rule" id="MF_00016"/>
    </source>
</evidence>
<dbReference type="CDD" id="cd00009">
    <property type="entry name" value="AAA"/>
    <property type="match status" value="1"/>
</dbReference>
<dbReference type="Pfam" id="PF05491">
    <property type="entry name" value="WHD_RuvB"/>
    <property type="match status" value="1"/>
</dbReference>
<dbReference type="EC" id="3.6.4.-" evidence="9"/>
<feature type="binding site" evidence="9">
    <location>
        <position position="336"/>
    </location>
    <ligand>
        <name>DNA</name>
        <dbReference type="ChEBI" id="CHEBI:16991"/>
    </ligand>
</feature>
<accession>A0A2H0TXK9</accession>
<reference evidence="12" key="1">
    <citation type="submission" date="2017-09" db="EMBL/GenBank/DDBJ databases">
        <title>Depth-based differentiation of microbial function through sediment-hosted aquifers and enrichment of novel symbionts in the deep terrestrial subsurface.</title>
        <authorList>
            <person name="Probst A.J."/>
            <person name="Ladd B."/>
            <person name="Jarett J.K."/>
            <person name="Geller-Mcgrath D.E."/>
            <person name="Sieber C.M.K."/>
            <person name="Emerson J.B."/>
            <person name="Anantharaman K."/>
            <person name="Thomas B.C."/>
            <person name="Malmstrom R."/>
            <person name="Stieglmeier M."/>
            <person name="Klingl A."/>
            <person name="Woyke T."/>
            <person name="Ryan C.M."/>
            <person name="Banfield J.F."/>
        </authorList>
    </citation>
    <scope>NUCLEOTIDE SEQUENCE [LARGE SCALE GENOMIC DNA]</scope>
</reference>
<dbReference type="SUPFAM" id="SSF52540">
    <property type="entry name" value="P-loop containing nucleoside triphosphate hydrolases"/>
    <property type="match status" value="1"/>
</dbReference>
<evidence type="ECO:0000256" key="8">
    <source>
        <dbReference type="ARBA" id="ARBA00023204"/>
    </source>
</evidence>
<evidence type="ECO:0000313" key="12">
    <source>
        <dbReference type="Proteomes" id="UP000230852"/>
    </source>
</evidence>
<comment type="domain">
    <text evidence="9">Has 3 domains, the large (RuvB-L) and small ATPase (RuvB-S) domains and the C-terminal head (RuvB-H) domain. The head domain binds DNA, while the ATPase domains jointly bind ATP, ADP or are empty depending on the state of the subunit in the translocation cycle. During a single DNA translocation step the structure of each domain remains the same, but their relative positions change.</text>
</comment>
<dbReference type="InterPro" id="IPR027417">
    <property type="entry name" value="P-loop_NTPase"/>
</dbReference>
<feature type="binding site" evidence="9">
    <location>
        <position position="239"/>
    </location>
    <ligand>
        <name>ATP</name>
        <dbReference type="ChEBI" id="CHEBI:30616"/>
    </ligand>
</feature>
<dbReference type="PANTHER" id="PTHR42848">
    <property type="match status" value="1"/>
</dbReference>
<evidence type="ECO:0000256" key="1">
    <source>
        <dbReference type="ARBA" id="ARBA00022490"/>
    </source>
</evidence>
<dbReference type="GO" id="GO:0048476">
    <property type="term" value="C:Holliday junction resolvase complex"/>
    <property type="evidence" value="ECO:0007669"/>
    <property type="project" value="UniProtKB-UniRule"/>
</dbReference>
<feature type="binding site" evidence="9">
    <location>
        <begin position="149"/>
        <end position="151"/>
    </location>
    <ligand>
        <name>ATP</name>
        <dbReference type="ChEBI" id="CHEBI:30616"/>
    </ligand>
</feature>
<dbReference type="NCBIfam" id="TIGR00635">
    <property type="entry name" value="ruvB"/>
    <property type="match status" value="1"/>
</dbReference>
<feature type="binding site" evidence="9">
    <location>
        <position position="86"/>
    </location>
    <ligand>
        <name>ATP</name>
        <dbReference type="ChEBI" id="CHEBI:30616"/>
    </ligand>
</feature>
<feature type="region of interest" description="Small ATPAse domain (RuvB-S)" evidence="9">
    <location>
        <begin position="203"/>
        <end position="273"/>
    </location>
</feature>
<dbReference type="GO" id="GO:0006310">
    <property type="term" value="P:DNA recombination"/>
    <property type="evidence" value="ECO:0007669"/>
    <property type="project" value="UniProtKB-UniRule"/>
</dbReference>
<comment type="caution">
    <text evidence="11">The sequence shown here is derived from an EMBL/GenBank/DDBJ whole genome shotgun (WGS) entry which is preliminary data.</text>
</comment>
<feature type="binding site" evidence="9">
    <location>
        <position position="87"/>
    </location>
    <ligand>
        <name>ATP</name>
        <dbReference type="ChEBI" id="CHEBI:30616"/>
    </ligand>
</feature>
<dbReference type="Gene3D" id="1.10.10.10">
    <property type="entry name" value="Winged helix-like DNA-binding domain superfamily/Winged helix DNA-binding domain"/>
    <property type="match status" value="1"/>
</dbReference>
<dbReference type="HAMAP" id="MF_00016">
    <property type="entry name" value="DNA_HJ_migration_RuvB"/>
    <property type="match status" value="1"/>
</dbReference>
<feature type="binding site" evidence="9">
    <location>
        <position position="331"/>
    </location>
    <ligand>
        <name>DNA</name>
        <dbReference type="ChEBI" id="CHEBI:16991"/>
    </ligand>
</feature>
<feature type="binding site" evidence="9">
    <location>
        <position position="41"/>
    </location>
    <ligand>
        <name>ATP</name>
        <dbReference type="ChEBI" id="CHEBI:30616"/>
    </ligand>
</feature>
<dbReference type="GO" id="GO:0000400">
    <property type="term" value="F:four-way junction DNA binding"/>
    <property type="evidence" value="ECO:0007669"/>
    <property type="project" value="UniProtKB-UniRule"/>
</dbReference>
<dbReference type="Proteomes" id="UP000230852">
    <property type="component" value="Unassembled WGS sequence"/>
</dbReference>
<comment type="function">
    <text evidence="9">The RuvA-RuvB-RuvC complex processes Holliday junction (HJ) DNA during genetic recombination and DNA repair, while the RuvA-RuvB complex plays an important role in the rescue of blocked DNA replication forks via replication fork reversal (RFR). RuvA specifically binds to HJ cruciform DNA, conferring on it an open structure. The RuvB hexamer acts as an ATP-dependent pump, pulling dsDNA into and through the RuvAB complex. RuvB forms 2 homohexamers on either side of HJ DNA bound by 1 or 2 RuvA tetramers; 4 subunits per hexamer contact DNA at a time. Coordinated motions by a converter formed by DNA-disengaged RuvB subunits stimulates ATP hydrolysis and nucleotide exchange. Immobilization of the converter enables RuvB to convert the ATP-contained energy into a lever motion, pulling 2 nucleotides of DNA out of the RuvA tetramer per ATP hydrolyzed, thus driving DNA branch migration. The RuvB motors rotate together with the DNA substrate, which together with the progressing nucleotide cycle form the mechanistic basis for DNA recombination by continuous HJ branch migration. Branch migration allows RuvC to scan DNA until it finds its consensus sequence, where it cleaves and resolves cruciform DNA.</text>
</comment>
<keyword evidence="11" id="KW-0347">Helicase</keyword>
<dbReference type="InterPro" id="IPR008823">
    <property type="entry name" value="RuvB_wg_C"/>
</dbReference>
<proteinExistence type="inferred from homology"/>
<dbReference type="Pfam" id="PF05496">
    <property type="entry name" value="RuvB_N"/>
    <property type="match status" value="1"/>
</dbReference>
<comment type="caution">
    <text evidence="9">Lacks conserved residue(s) required for the propagation of feature annotation.</text>
</comment>
<evidence type="ECO:0000313" key="11">
    <source>
        <dbReference type="EMBL" id="PIR77957.1"/>
    </source>
</evidence>
<dbReference type="GO" id="GO:0005524">
    <property type="term" value="F:ATP binding"/>
    <property type="evidence" value="ECO:0007669"/>
    <property type="project" value="UniProtKB-UniRule"/>
</dbReference>
<dbReference type="InterPro" id="IPR041445">
    <property type="entry name" value="AAA_lid_4"/>
</dbReference>
<dbReference type="Gene3D" id="1.10.8.60">
    <property type="match status" value="1"/>
</dbReference>
<feature type="binding site" evidence="9">
    <location>
        <position position="83"/>
    </location>
    <ligand>
        <name>ATP</name>
        <dbReference type="ChEBI" id="CHEBI:30616"/>
    </ligand>
</feature>
<dbReference type="GO" id="GO:0016887">
    <property type="term" value="F:ATP hydrolysis activity"/>
    <property type="evidence" value="ECO:0007669"/>
    <property type="project" value="RHEA"/>
</dbReference>
<name>A0A2H0TXK9_9BACT</name>
<feature type="region of interest" description="Head domain (RuvB-H)" evidence="9">
    <location>
        <begin position="276"/>
        <end position="357"/>
    </location>
</feature>
<evidence type="ECO:0000256" key="4">
    <source>
        <dbReference type="ARBA" id="ARBA00022801"/>
    </source>
</evidence>
<evidence type="ECO:0000256" key="7">
    <source>
        <dbReference type="ARBA" id="ARBA00023172"/>
    </source>
</evidence>